<evidence type="ECO:0000256" key="1">
    <source>
        <dbReference type="ARBA" id="ARBA00004571"/>
    </source>
</evidence>
<dbReference type="Gene3D" id="2.40.170.20">
    <property type="entry name" value="TonB-dependent receptor, beta-barrel domain"/>
    <property type="match status" value="1"/>
</dbReference>
<dbReference type="OrthoDB" id="606851at2"/>
<dbReference type="GO" id="GO:0009279">
    <property type="term" value="C:cell outer membrane"/>
    <property type="evidence" value="ECO:0007669"/>
    <property type="project" value="UniProtKB-SubCell"/>
</dbReference>
<protein>
    <submittedName>
        <fullName evidence="10">Outer membrane receptor for ferrienterochelin and colicins</fullName>
    </submittedName>
</protein>
<dbReference type="PANTHER" id="PTHR40980:SF4">
    <property type="entry name" value="TONB-DEPENDENT RECEPTOR-LIKE BETA-BARREL DOMAIN-CONTAINING PROTEIN"/>
    <property type="match status" value="1"/>
</dbReference>
<evidence type="ECO:0000256" key="2">
    <source>
        <dbReference type="ARBA" id="ARBA00022448"/>
    </source>
</evidence>
<dbReference type="InterPro" id="IPR041700">
    <property type="entry name" value="OMP_b-brl_3"/>
</dbReference>
<keyword evidence="4 7" id="KW-0812">Transmembrane</keyword>
<dbReference type="GO" id="GO:0030246">
    <property type="term" value="F:carbohydrate binding"/>
    <property type="evidence" value="ECO:0007669"/>
    <property type="project" value="InterPro"/>
</dbReference>
<proteinExistence type="inferred from homology"/>
<evidence type="ECO:0000256" key="5">
    <source>
        <dbReference type="ARBA" id="ARBA00023136"/>
    </source>
</evidence>
<accession>A0A1I3N1M6</accession>
<comment type="similarity">
    <text evidence="7">Belongs to the TonB-dependent receptor family.</text>
</comment>
<name>A0A1I3N1M6_9SPHI</name>
<dbReference type="PANTHER" id="PTHR40980">
    <property type="entry name" value="PLUG DOMAIN-CONTAINING PROTEIN"/>
    <property type="match status" value="1"/>
</dbReference>
<dbReference type="Pfam" id="PF14905">
    <property type="entry name" value="OMP_b-brl_3"/>
    <property type="match status" value="1"/>
</dbReference>
<dbReference type="InterPro" id="IPR013784">
    <property type="entry name" value="Carb-bd-like_fold"/>
</dbReference>
<evidence type="ECO:0000259" key="8">
    <source>
        <dbReference type="Pfam" id="PF07715"/>
    </source>
</evidence>
<keyword evidence="2 7" id="KW-0813">Transport</keyword>
<dbReference type="Proteomes" id="UP000198670">
    <property type="component" value="Unassembled WGS sequence"/>
</dbReference>
<dbReference type="Gene3D" id="2.60.40.1120">
    <property type="entry name" value="Carboxypeptidase-like, regulatory domain"/>
    <property type="match status" value="1"/>
</dbReference>
<evidence type="ECO:0000259" key="9">
    <source>
        <dbReference type="Pfam" id="PF14905"/>
    </source>
</evidence>
<evidence type="ECO:0000256" key="3">
    <source>
        <dbReference type="ARBA" id="ARBA00022452"/>
    </source>
</evidence>
<keyword evidence="3 7" id="KW-1134">Transmembrane beta strand</keyword>
<dbReference type="SUPFAM" id="SSF49452">
    <property type="entry name" value="Starch-binding domain-like"/>
    <property type="match status" value="1"/>
</dbReference>
<dbReference type="Pfam" id="PF13620">
    <property type="entry name" value="CarboxypepD_reg"/>
    <property type="match status" value="1"/>
</dbReference>
<dbReference type="AlphaFoldDB" id="A0A1I3N1M6"/>
<keyword evidence="10" id="KW-0675">Receptor</keyword>
<evidence type="ECO:0000256" key="7">
    <source>
        <dbReference type="PROSITE-ProRule" id="PRU01360"/>
    </source>
</evidence>
<sequence length="839" mass="94187">MRQIIQMLIFQYKHMRFASGIRIGYLILLSIFVLSLDVSAQAGKASISAVVVDETSGDPVGFASAALLVQGSNVYIKGMQTIDDGKVVFTDIAPGSYAVRITYVGYKDHVTENVVVEAGKSVNLGKILLRPVGELLEEVVVQGTPPAMELGIDRKIFNVAESTLSVGGTATDLLANVPSLQVDMDGTVSLRGSSSVRILINGRESALAGSDVAQFLQSLPANSVERIEVVTNPSSKYDAEGQSGIINIILKKNTYLGFNGSANFSGGSYNNYLAGANLNFRNKNFNYYGGYTFNRRNMVGGGVNNTELLANNSLTNNVSENSRLGLNHNVQLGLDYYLGEKTFIGVAGNLSIRGNDRNEDLFYNYLNHPQLSGSSSRFSRQDEDDFGYEIALDVRRDFAHEGEELLANFTFGYDGEEGVNAFNQDYSAPPSGMYELARINDTKEDGRNVNVQLDYVRPFGENHKLEAGYRTMIRRSMDYQYSQVDSTQGLLPDYRVSNDFDMTSSVHALYANYQNKLTDKLGYQVGLRAEQAYLDTELGLLTPGLPTDERTITGQLDYFRVYPSLFLTQEFGDKNQLQLSYTRRVSRPRGWQVNPFVDVSDNLNHRQGNPNLLPEDIHSFELGYTKTWESLLVTSSVYHRIVNDVTQPIIQEVDENTGVTLMQWQNISRNESTGLELISRLDISKKWDVMANVNAFHTRFKGSEEFNVEPSKGFSWNANATTNYRFTPLFSLQARFEYEAPRIMAQGKGIDNYVIDAGLKLDVLNRKGSIMFNARDLLNQRRFGGYTQSNGVYRYFEYRWMRRTFMLSFSYRFGNQTLKREERKRNGAEDFDGGGEQQF</sequence>
<dbReference type="Gene3D" id="2.170.130.10">
    <property type="entry name" value="TonB-dependent receptor, plug domain"/>
    <property type="match status" value="1"/>
</dbReference>
<dbReference type="PROSITE" id="PS52016">
    <property type="entry name" value="TONB_DEPENDENT_REC_3"/>
    <property type="match status" value="1"/>
</dbReference>
<comment type="subcellular location">
    <subcellularLocation>
        <location evidence="1 7">Cell outer membrane</location>
        <topology evidence="1 7">Multi-pass membrane protein</topology>
    </subcellularLocation>
</comment>
<organism evidence="10 11">
    <name type="scientific">Parapedobacter indicus</name>
    <dbReference type="NCBI Taxonomy" id="1477437"/>
    <lineage>
        <taxon>Bacteria</taxon>
        <taxon>Pseudomonadati</taxon>
        <taxon>Bacteroidota</taxon>
        <taxon>Sphingobacteriia</taxon>
        <taxon>Sphingobacteriales</taxon>
        <taxon>Sphingobacteriaceae</taxon>
        <taxon>Parapedobacter</taxon>
    </lineage>
</organism>
<evidence type="ECO:0000256" key="6">
    <source>
        <dbReference type="ARBA" id="ARBA00023237"/>
    </source>
</evidence>
<dbReference type="EMBL" id="FOQO01000007">
    <property type="protein sequence ID" value="SFJ03173.1"/>
    <property type="molecule type" value="Genomic_DNA"/>
</dbReference>
<keyword evidence="11" id="KW-1185">Reference proteome</keyword>
<feature type="domain" description="TonB-dependent receptor plug" evidence="8">
    <location>
        <begin position="169"/>
        <end position="244"/>
    </location>
</feature>
<dbReference type="InterPro" id="IPR036942">
    <property type="entry name" value="Beta-barrel_TonB_sf"/>
</dbReference>
<dbReference type="Pfam" id="PF07715">
    <property type="entry name" value="Plug"/>
    <property type="match status" value="1"/>
</dbReference>
<dbReference type="InterPro" id="IPR037066">
    <property type="entry name" value="Plug_dom_sf"/>
</dbReference>
<keyword evidence="5 7" id="KW-0472">Membrane</keyword>
<dbReference type="SUPFAM" id="SSF56935">
    <property type="entry name" value="Porins"/>
    <property type="match status" value="1"/>
</dbReference>
<keyword evidence="6 7" id="KW-0998">Cell outer membrane</keyword>
<evidence type="ECO:0000256" key="4">
    <source>
        <dbReference type="ARBA" id="ARBA00022692"/>
    </source>
</evidence>
<dbReference type="STRING" id="1477437.SAMN05444682_10771"/>
<dbReference type="InterPro" id="IPR039426">
    <property type="entry name" value="TonB-dep_rcpt-like"/>
</dbReference>
<feature type="domain" description="Outer membrane protein beta-barrel" evidence="9">
    <location>
        <begin position="397"/>
        <end position="811"/>
    </location>
</feature>
<reference evidence="10 11" key="1">
    <citation type="submission" date="2016-10" db="EMBL/GenBank/DDBJ databases">
        <authorList>
            <person name="de Groot N.N."/>
        </authorList>
    </citation>
    <scope>NUCLEOTIDE SEQUENCE [LARGE SCALE GENOMIC DNA]</scope>
    <source>
        <strain evidence="10 11">RK1</strain>
    </source>
</reference>
<dbReference type="InterPro" id="IPR012910">
    <property type="entry name" value="Plug_dom"/>
</dbReference>
<gene>
    <name evidence="10" type="ORF">SAMN05444682_10771</name>
</gene>
<evidence type="ECO:0000313" key="10">
    <source>
        <dbReference type="EMBL" id="SFJ03173.1"/>
    </source>
</evidence>
<evidence type="ECO:0000313" key="11">
    <source>
        <dbReference type="Proteomes" id="UP000198670"/>
    </source>
</evidence>